<feature type="non-terminal residue" evidence="6">
    <location>
        <position position="76"/>
    </location>
</feature>
<feature type="region of interest" description="Disordered" evidence="4">
    <location>
        <begin position="21"/>
        <end position="76"/>
    </location>
</feature>
<name>A0A0H2RTH9_9AGAM</name>
<dbReference type="InterPro" id="IPR036910">
    <property type="entry name" value="HMG_box_dom_sf"/>
</dbReference>
<dbReference type="Proteomes" id="UP000053477">
    <property type="component" value="Unassembled WGS sequence"/>
</dbReference>
<dbReference type="OrthoDB" id="6247875at2759"/>
<dbReference type="GO" id="GO:0000981">
    <property type="term" value="F:DNA-binding transcription factor activity, RNA polymerase II-specific"/>
    <property type="evidence" value="ECO:0007669"/>
    <property type="project" value="TreeGrafter"/>
</dbReference>
<accession>A0A0H2RTH9</accession>
<evidence type="ECO:0000256" key="4">
    <source>
        <dbReference type="SAM" id="MobiDB-lite"/>
    </source>
</evidence>
<dbReference type="PANTHER" id="PTHR45789:SF2">
    <property type="entry name" value="FI18025P1"/>
    <property type="match status" value="1"/>
</dbReference>
<dbReference type="SMART" id="SM00398">
    <property type="entry name" value="HMG"/>
    <property type="match status" value="1"/>
</dbReference>
<dbReference type="SUPFAM" id="SSF47095">
    <property type="entry name" value="HMG-box"/>
    <property type="match status" value="1"/>
</dbReference>
<dbReference type="Gene3D" id="1.10.30.10">
    <property type="entry name" value="High mobility group box domain"/>
    <property type="match status" value="1"/>
</dbReference>
<gene>
    <name evidence="6" type="ORF">SCHPADRAFT_805311</name>
</gene>
<dbReference type="AlphaFoldDB" id="A0A0H2RTH9"/>
<dbReference type="STRING" id="27342.A0A0H2RTH9"/>
<dbReference type="GO" id="GO:0000978">
    <property type="term" value="F:RNA polymerase II cis-regulatory region sequence-specific DNA binding"/>
    <property type="evidence" value="ECO:0007669"/>
    <property type="project" value="TreeGrafter"/>
</dbReference>
<protein>
    <submittedName>
        <fullName evidence="6">HMG-box</fullName>
    </submittedName>
</protein>
<dbReference type="PANTHER" id="PTHR45789">
    <property type="entry name" value="FI18025P1"/>
    <property type="match status" value="1"/>
</dbReference>
<evidence type="ECO:0000313" key="6">
    <source>
        <dbReference type="EMBL" id="KLO15320.1"/>
    </source>
</evidence>
<feature type="compositionally biased region" description="Basic residues" evidence="4">
    <location>
        <begin position="65"/>
        <end position="76"/>
    </location>
</feature>
<dbReference type="PROSITE" id="PS50118">
    <property type="entry name" value="HMG_BOX_2"/>
    <property type="match status" value="1"/>
</dbReference>
<feature type="non-terminal residue" evidence="6">
    <location>
        <position position="1"/>
    </location>
</feature>
<evidence type="ECO:0000256" key="3">
    <source>
        <dbReference type="PROSITE-ProRule" id="PRU00267"/>
    </source>
</evidence>
<reference evidence="6 7" key="1">
    <citation type="submission" date="2015-04" db="EMBL/GenBank/DDBJ databases">
        <title>Complete genome sequence of Schizopora paradoxa KUC8140, a cosmopolitan wood degrader in East Asia.</title>
        <authorList>
            <consortium name="DOE Joint Genome Institute"/>
            <person name="Min B."/>
            <person name="Park H."/>
            <person name="Jang Y."/>
            <person name="Kim J.-J."/>
            <person name="Kim K.H."/>
            <person name="Pangilinan J."/>
            <person name="Lipzen A."/>
            <person name="Riley R."/>
            <person name="Grigoriev I.V."/>
            <person name="Spatafora J.W."/>
            <person name="Choi I.-G."/>
        </authorList>
    </citation>
    <scope>NUCLEOTIDE SEQUENCE [LARGE SCALE GENOMIC DNA]</scope>
    <source>
        <strain evidence="6 7">KUC8140</strain>
    </source>
</reference>
<evidence type="ECO:0000256" key="2">
    <source>
        <dbReference type="ARBA" id="ARBA00023242"/>
    </source>
</evidence>
<sequence length="76" mass="8992">PRPRNSFIIFRTDFVAKHKKEAEAAGDGDGDVRSLSKQASEVWNKMSEAEKVPWQERAEEEKRDHARKYPNYRYRP</sequence>
<keyword evidence="7" id="KW-1185">Reference proteome</keyword>
<evidence type="ECO:0000259" key="5">
    <source>
        <dbReference type="PROSITE" id="PS50118"/>
    </source>
</evidence>
<dbReference type="CDD" id="cd01389">
    <property type="entry name" value="HMG-box_ROX1-like"/>
    <property type="match status" value="1"/>
</dbReference>
<dbReference type="InterPro" id="IPR051356">
    <property type="entry name" value="SOX/SOX-like_TF"/>
</dbReference>
<keyword evidence="2 3" id="KW-0539">Nucleus</keyword>
<feature type="DNA-binding region" description="HMG box" evidence="3">
    <location>
        <begin position="1"/>
        <end position="73"/>
    </location>
</feature>
<feature type="domain" description="HMG box" evidence="5">
    <location>
        <begin position="1"/>
        <end position="73"/>
    </location>
</feature>
<dbReference type="GO" id="GO:0005634">
    <property type="term" value="C:nucleus"/>
    <property type="evidence" value="ECO:0007669"/>
    <property type="project" value="UniProtKB-UniRule"/>
</dbReference>
<dbReference type="InParanoid" id="A0A0H2RTH9"/>
<organism evidence="6 7">
    <name type="scientific">Schizopora paradoxa</name>
    <dbReference type="NCBI Taxonomy" id="27342"/>
    <lineage>
        <taxon>Eukaryota</taxon>
        <taxon>Fungi</taxon>
        <taxon>Dikarya</taxon>
        <taxon>Basidiomycota</taxon>
        <taxon>Agaricomycotina</taxon>
        <taxon>Agaricomycetes</taxon>
        <taxon>Hymenochaetales</taxon>
        <taxon>Schizoporaceae</taxon>
        <taxon>Schizopora</taxon>
    </lineage>
</organism>
<dbReference type="Pfam" id="PF00505">
    <property type="entry name" value="HMG_box"/>
    <property type="match status" value="1"/>
</dbReference>
<evidence type="ECO:0000256" key="1">
    <source>
        <dbReference type="ARBA" id="ARBA00023125"/>
    </source>
</evidence>
<keyword evidence="1 3" id="KW-0238">DNA-binding</keyword>
<proteinExistence type="predicted"/>
<evidence type="ECO:0000313" key="7">
    <source>
        <dbReference type="Proteomes" id="UP000053477"/>
    </source>
</evidence>
<dbReference type="EMBL" id="KQ085931">
    <property type="protein sequence ID" value="KLO15320.1"/>
    <property type="molecule type" value="Genomic_DNA"/>
</dbReference>
<feature type="compositionally biased region" description="Basic and acidic residues" evidence="4">
    <location>
        <begin position="47"/>
        <end position="64"/>
    </location>
</feature>
<dbReference type="InterPro" id="IPR009071">
    <property type="entry name" value="HMG_box_dom"/>
</dbReference>